<evidence type="ECO:0000313" key="8">
    <source>
        <dbReference type="Proteomes" id="UP000198823"/>
    </source>
</evidence>
<gene>
    <name evidence="7" type="ORF">SAMN04488126_11142</name>
</gene>
<dbReference type="PANTHER" id="PTHR30535:SF34">
    <property type="entry name" value="MOLYBDATE-BINDING PROTEIN MOLA"/>
    <property type="match status" value="1"/>
</dbReference>
<evidence type="ECO:0000256" key="5">
    <source>
        <dbReference type="SAM" id="SignalP"/>
    </source>
</evidence>
<feature type="compositionally biased region" description="Polar residues" evidence="4">
    <location>
        <begin position="29"/>
        <end position="44"/>
    </location>
</feature>
<dbReference type="PANTHER" id="PTHR30535">
    <property type="entry name" value="VITAMIN B12-BINDING PROTEIN"/>
    <property type="match status" value="1"/>
</dbReference>
<protein>
    <submittedName>
        <fullName evidence="7">Iron complex transport system substrate-binding protein</fullName>
    </submittedName>
</protein>
<dbReference type="AlphaFoldDB" id="A0A1G7DRR8"/>
<evidence type="ECO:0000259" key="6">
    <source>
        <dbReference type="PROSITE" id="PS50983"/>
    </source>
</evidence>
<name>A0A1G7DRR8_9BACL</name>
<evidence type="ECO:0000256" key="1">
    <source>
        <dbReference type="ARBA" id="ARBA00008814"/>
    </source>
</evidence>
<dbReference type="STRING" id="426756.SAMN04488126_11142"/>
<dbReference type="Proteomes" id="UP000198823">
    <property type="component" value="Unassembled WGS sequence"/>
</dbReference>
<feature type="coiled-coil region" evidence="3">
    <location>
        <begin position="183"/>
        <end position="210"/>
    </location>
</feature>
<dbReference type="EMBL" id="FNAR01000011">
    <property type="protein sequence ID" value="SDE54142.1"/>
    <property type="molecule type" value="Genomic_DNA"/>
</dbReference>
<dbReference type="InterPro" id="IPR054828">
    <property type="entry name" value="Vit_B12_bind_prot"/>
</dbReference>
<dbReference type="PROSITE" id="PS51257">
    <property type="entry name" value="PROKAR_LIPOPROTEIN"/>
    <property type="match status" value="1"/>
</dbReference>
<dbReference type="PROSITE" id="PS50983">
    <property type="entry name" value="FE_B12_PBP"/>
    <property type="match status" value="1"/>
</dbReference>
<dbReference type="InterPro" id="IPR050902">
    <property type="entry name" value="ABC_Transporter_SBP"/>
</dbReference>
<dbReference type="Gene3D" id="3.40.50.1980">
    <property type="entry name" value="Nitrogenase molybdenum iron protein domain"/>
    <property type="match status" value="2"/>
</dbReference>
<dbReference type="InterPro" id="IPR002491">
    <property type="entry name" value="ABC_transptr_periplasmic_BD"/>
</dbReference>
<feature type="domain" description="Fe/B12 periplasmic-binding" evidence="6">
    <location>
        <begin position="75"/>
        <end position="328"/>
    </location>
</feature>
<comment type="similarity">
    <text evidence="1">Belongs to the bacterial solute-binding protein 8 family.</text>
</comment>
<feature type="region of interest" description="Disordered" evidence="4">
    <location>
        <begin position="25"/>
        <end position="65"/>
    </location>
</feature>
<organism evidence="7 8">
    <name type="scientific">Bhargavaea beijingensis</name>
    <dbReference type="NCBI Taxonomy" id="426756"/>
    <lineage>
        <taxon>Bacteria</taxon>
        <taxon>Bacillati</taxon>
        <taxon>Bacillota</taxon>
        <taxon>Bacilli</taxon>
        <taxon>Bacillales</taxon>
        <taxon>Caryophanaceae</taxon>
        <taxon>Bhargavaea</taxon>
    </lineage>
</organism>
<evidence type="ECO:0000256" key="4">
    <source>
        <dbReference type="SAM" id="MobiDB-lite"/>
    </source>
</evidence>
<keyword evidence="2 5" id="KW-0732">Signal</keyword>
<dbReference type="CDD" id="cd01143">
    <property type="entry name" value="YvrC"/>
    <property type="match status" value="1"/>
</dbReference>
<evidence type="ECO:0000256" key="2">
    <source>
        <dbReference type="ARBA" id="ARBA00022729"/>
    </source>
</evidence>
<evidence type="ECO:0000256" key="3">
    <source>
        <dbReference type="SAM" id="Coils"/>
    </source>
</evidence>
<feature type="chain" id="PRO_5011523264" evidence="5">
    <location>
        <begin position="25"/>
        <end position="341"/>
    </location>
</feature>
<dbReference type="Pfam" id="PF01497">
    <property type="entry name" value="Peripla_BP_2"/>
    <property type="match status" value="1"/>
</dbReference>
<dbReference type="GO" id="GO:0071281">
    <property type="term" value="P:cellular response to iron ion"/>
    <property type="evidence" value="ECO:0007669"/>
    <property type="project" value="TreeGrafter"/>
</dbReference>
<reference evidence="7 8" key="1">
    <citation type="submission" date="2016-10" db="EMBL/GenBank/DDBJ databases">
        <authorList>
            <person name="de Groot N.N."/>
        </authorList>
    </citation>
    <scope>NUCLEOTIDE SEQUENCE [LARGE SCALE GENOMIC DNA]</scope>
    <source>
        <strain evidence="7 8">CGMCC 1.6762</strain>
    </source>
</reference>
<accession>A0A1G7DRR8</accession>
<evidence type="ECO:0000313" key="7">
    <source>
        <dbReference type="EMBL" id="SDE54142.1"/>
    </source>
</evidence>
<feature type="signal peptide" evidence="5">
    <location>
        <begin position="1"/>
        <end position="24"/>
    </location>
</feature>
<dbReference type="SUPFAM" id="SSF53807">
    <property type="entry name" value="Helical backbone' metal receptor"/>
    <property type="match status" value="1"/>
</dbReference>
<dbReference type="NCBIfam" id="NF038402">
    <property type="entry name" value="TroA_like"/>
    <property type="match status" value="1"/>
</dbReference>
<dbReference type="RefSeq" id="WP_245696909.1">
    <property type="nucleotide sequence ID" value="NZ_FNAR01000011.1"/>
</dbReference>
<proteinExistence type="inferred from homology"/>
<keyword evidence="3" id="KW-0175">Coiled coil</keyword>
<sequence length="341" mass="37025">MDKKWLRWLAAPVAALMLAACGSADDSAEQPQNQDGETEQQTADQGGKADQEATFPVTETDAVGNEITLEKQPEKIVSMVPSNTEILFAVGAGKAVVAGSDFDDYPEEAQKLEKIGGQEFNVEKIVGLQPDVVFAHESALGVGEEGLQQLRDAGLTVFVVKNATDFDETYGTIQQIGKLTGYSAEAEEIVSGMQDKVDEIKEKAEAVTDKKKVFVETSPAPDIYTPGSGTFMQQFLDIIHGENVAADQQGWVMMDPEEIVNRNPDVIMVMYDYIDTAVEDVYSREGFDAVTAIKEKAVIQVDENITSRTGPRLAEGLEAVAKAVYPEIFGEAEQDEEDQAA</sequence>